<proteinExistence type="predicted"/>
<dbReference type="EMBL" id="KX078569">
    <property type="protein sequence ID" value="ANM46491.1"/>
    <property type="molecule type" value="Genomic_DNA"/>
</dbReference>
<dbReference type="KEGG" id="vg:29059304"/>
<evidence type="ECO:0000313" key="1">
    <source>
        <dbReference type="EMBL" id="ANM46491.1"/>
    </source>
</evidence>
<gene>
    <name evidence="1" type="ORF">MP1_gp0107</name>
</gene>
<dbReference type="Proteomes" id="UP000203816">
    <property type="component" value="Segment"/>
</dbReference>
<reference evidence="1 2" key="1">
    <citation type="submission" date="2016-04" db="EMBL/GenBank/DDBJ databases">
        <title>Comparative genomics of Morganella phages MP1 and MP2 define new clades among the T4 and T7-like Viruses.</title>
        <authorList>
            <person name="Pinto G."/>
            <person name="Oliveira A."/>
            <person name="Malgorzata L."/>
            <person name="Kropinski A."/>
            <person name="Azeredo J."/>
        </authorList>
    </citation>
    <scope>NUCLEOTIDE SEQUENCE [LARGE SCALE GENOMIC DNA]</scope>
</reference>
<protein>
    <submittedName>
        <fullName evidence="1">Uncharacterized protein</fullName>
    </submittedName>
</protein>
<name>A0A192YC99_9CAUD</name>
<keyword evidence="2" id="KW-1185">Reference proteome</keyword>
<dbReference type="RefSeq" id="YP_009279965.1">
    <property type="nucleotide sequence ID" value="NC_031020.1"/>
</dbReference>
<dbReference type="GeneID" id="29059304"/>
<organism evidence="1 2">
    <name type="scientific">Morganella phage vB_MmoM_MP1</name>
    <dbReference type="NCBI Taxonomy" id="1852628"/>
    <lineage>
        <taxon>Viruses</taxon>
        <taxon>Duplodnaviria</taxon>
        <taxon>Heunggongvirae</taxon>
        <taxon>Uroviricota</taxon>
        <taxon>Caudoviricetes</taxon>
        <taxon>Pantevenvirales</taxon>
        <taxon>Straboviridae</taxon>
        <taxon>Gualtarvirus</taxon>
        <taxon>Gualtarvirus mp1</taxon>
    </lineage>
</organism>
<evidence type="ECO:0000313" key="2">
    <source>
        <dbReference type="Proteomes" id="UP000203816"/>
    </source>
</evidence>
<sequence>MKGIEKFDVRTRFSNPNCKSIFIGTSKFYTDTIEAVYNLLIDNTVSDLVIKEKTEYNDRPIISEYRKKDYIKYLEIKFNHADSNYSIDIMIDRISDVLYRVFDHSKEEIDRECKAEEIREKLLTEYWPKFFRLANDYDNEVKALREMKRLKVVSDFVDECRRRHNEN</sequence>
<accession>A0A192YC99</accession>